<name>A0ABS8W2Z4_DATST</name>
<sequence>MACTSLHSILTYITLPFECAPEKLRFLGPLLRLPSILEIPFCQALIKLSIYGPSFWKTVHPFNRTLRTQFSGFLEVVAGMGRTVLQTDGPSVASSIEQFFGLNSFLFPMS</sequence>
<keyword evidence="2" id="KW-1185">Reference proteome</keyword>
<evidence type="ECO:0000313" key="1">
    <source>
        <dbReference type="EMBL" id="MCE2055510.1"/>
    </source>
</evidence>
<gene>
    <name evidence="1" type="ORF">HAX54_042780</name>
</gene>
<organism evidence="1 2">
    <name type="scientific">Datura stramonium</name>
    <name type="common">Jimsonweed</name>
    <name type="synonym">Common thornapple</name>
    <dbReference type="NCBI Taxonomy" id="4076"/>
    <lineage>
        <taxon>Eukaryota</taxon>
        <taxon>Viridiplantae</taxon>
        <taxon>Streptophyta</taxon>
        <taxon>Embryophyta</taxon>
        <taxon>Tracheophyta</taxon>
        <taxon>Spermatophyta</taxon>
        <taxon>Magnoliopsida</taxon>
        <taxon>eudicotyledons</taxon>
        <taxon>Gunneridae</taxon>
        <taxon>Pentapetalae</taxon>
        <taxon>asterids</taxon>
        <taxon>lamiids</taxon>
        <taxon>Solanales</taxon>
        <taxon>Solanaceae</taxon>
        <taxon>Solanoideae</taxon>
        <taxon>Datureae</taxon>
        <taxon>Datura</taxon>
    </lineage>
</organism>
<reference evidence="1 2" key="1">
    <citation type="journal article" date="2021" name="BMC Genomics">
        <title>Datura genome reveals duplications of psychoactive alkaloid biosynthetic genes and high mutation rate following tissue culture.</title>
        <authorList>
            <person name="Rajewski A."/>
            <person name="Carter-House D."/>
            <person name="Stajich J."/>
            <person name="Litt A."/>
        </authorList>
    </citation>
    <scope>NUCLEOTIDE SEQUENCE [LARGE SCALE GENOMIC DNA]</scope>
    <source>
        <strain evidence="1">AR-01</strain>
    </source>
</reference>
<proteinExistence type="predicted"/>
<accession>A0ABS8W2Z4</accession>
<evidence type="ECO:0000313" key="2">
    <source>
        <dbReference type="Proteomes" id="UP000823775"/>
    </source>
</evidence>
<protein>
    <submittedName>
        <fullName evidence="1">Uncharacterized protein</fullName>
    </submittedName>
</protein>
<comment type="caution">
    <text evidence="1">The sequence shown here is derived from an EMBL/GenBank/DDBJ whole genome shotgun (WGS) entry which is preliminary data.</text>
</comment>
<dbReference type="Proteomes" id="UP000823775">
    <property type="component" value="Unassembled WGS sequence"/>
</dbReference>
<dbReference type="EMBL" id="JACEIK010006327">
    <property type="protein sequence ID" value="MCE2055510.1"/>
    <property type="molecule type" value="Genomic_DNA"/>
</dbReference>